<reference evidence="2 3" key="1">
    <citation type="submission" date="2024-02" db="EMBL/GenBank/DDBJ databases">
        <authorList>
            <person name="Chen Y."/>
            <person name="Shah S."/>
            <person name="Dougan E. K."/>
            <person name="Thang M."/>
            <person name="Chan C."/>
        </authorList>
    </citation>
    <scope>NUCLEOTIDE SEQUENCE [LARGE SCALE GENOMIC DNA]</scope>
</reference>
<feature type="region of interest" description="Disordered" evidence="1">
    <location>
        <begin position="429"/>
        <end position="448"/>
    </location>
</feature>
<dbReference type="Proteomes" id="UP001642464">
    <property type="component" value="Unassembled WGS sequence"/>
</dbReference>
<organism evidence="2 3">
    <name type="scientific">Durusdinium trenchii</name>
    <dbReference type="NCBI Taxonomy" id="1381693"/>
    <lineage>
        <taxon>Eukaryota</taxon>
        <taxon>Sar</taxon>
        <taxon>Alveolata</taxon>
        <taxon>Dinophyceae</taxon>
        <taxon>Suessiales</taxon>
        <taxon>Symbiodiniaceae</taxon>
        <taxon>Durusdinium</taxon>
    </lineage>
</organism>
<evidence type="ECO:0000313" key="3">
    <source>
        <dbReference type="Proteomes" id="UP001642464"/>
    </source>
</evidence>
<protein>
    <submittedName>
        <fullName evidence="2">3-beta-glucosidase A</fullName>
    </submittedName>
</protein>
<gene>
    <name evidence="2" type="ORF">SCF082_LOCUS7951</name>
</gene>
<sequence length="448" mass="49564">MAADTEMADENGRERSRSPLKGAGENPDVEIPEAPRKRPRNGKTEMKQQDQEEMDRMEAEWQAQETARKRKAAQEAAKRLMASKRYDPPLFRDADGDQANEFWEETVPGRGNLALSTTNIHEAWAESAHFTLHLPCLTGAARLTNAARRLVSERAEYRIKSSPGRAWYRWQGSAFYGLGEHNLRVHAKGAPKQGLSELGATVNVKPQDSQVAGDGDTLGTGSEGIRPFANLTAPKRLPASCEQLVASVGASCSTSGERSAETELRQPCGEDLDLAVRLRLAKPAQRQRIENPRILDARSNAEFFRFFGSRGIPARSLLMGSTSTTRPDVIPPHRYERFGSRPDVQSERAGRASMSLLAALSVEPVRSDVGSLSTCAAILEWTVHYYHCFEDEWNRMTLAEHLRAVEDHAEELRRFPMVVGEWSLALGGRGKASLPASQAGELVDGHQR</sequence>
<comment type="caution">
    <text evidence="2">The sequence shown here is derived from an EMBL/GenBank/DDBJ whole genome shotgun (WGS) entry which is preliminary data.</text>
</comment>
<proteinExistence type="predicted"/>
<name>A0ABP0IMR3_9DINO</name>
<feature type="region of interest" description="Disordered" evidence="1">
    <location>
        <begin position="1"/>
        <end position="76"/>
    </location>
</feature>
<dbReference type="EMBL" id="CAXAMM010004525">
    <property type="protein sequence ID" value="CAK9003890.1"/>
    <property type="molecule type" value="Genomic_DNA"/>
</dbReference>
<feature type="compositionally biased region" description="Basic and acidic residues" evidence="1">
    <location>
        <begin position="42"/>
        <end position="59"/>
    </location>
</feature>
<evidence type="ECO:0000313" key="2">
    <source>
        <dbReference type="EMBL" id="CAK9003890.1"/>
    </source>
</evidence>
<keyword evidence="3" id="KW-1185">Reference proteome</keyword>
<evidence type="ECO:0000256" key="1">
    <source>
        <dbReference type="SAM" id="MobiDB-lite"/>
    </source>
</evidence>
<accession>A0ABP0IMR3</accession>